<evidence type="ECO:0000313" key="2">
    <source>
        <dbReference type="EMBL" id="EAU48690.1"/>
    </source>
</evidence>
<name>Q0FW62_SALBH</name>
<proteinExistence type="predicted"/>
<feature type="compositionally biased region" description="Low complexity" evidence="1">
    <location>
        <begin position="1"/>
        <end position="11"/>
    </location>
</feature>
<dbReference type="HOGENOM" id="CLU_221796_0_0_5"/>
<protein>
    <submittedName>
        <fullName evidence="2">Uncharacterized protein</fullName>
    </submittedName>
</protein>
<organism evidence="2 3">
    <name type="scientific">Salipiger bermudensis (strain DSM 26914 / JCM 13377 / KCTC 12554 / HTCC2601)</name>
    <name type="common">Pelagibaca bermudensis</name>
    <dbReference type="NCBI Taxonomy" id="314265"/>
    <lineage>
        <taxon>Bacteria</taxon>
        <taxon>Pseudomonadati</taxon>
        <taxon>Pseudomonadota</taxon>
        <taxon>Alphaproteobacteria</taxon>
        <taxon>Rhodobacterales</taxon>
        <taxon>Roseobacteraceae</taxon>
        <taxon>Salipiger</taxon>
    </lineage>
</organism>
<dbReference type="EMBL" id="AATQ01000001">
    <property type="protein sequence ID" value="EAU48690.1"/>
    <property type="molecule type" value="Genomic_DNA"/>
</dbReference>
<keyword evidence="3" id="KW-1185">Reference proteome</keyword>
<gene>
    <name evidence="2" type="ORF">R2601_03918</name>
</gene>
<evidence type="ECO:0000256" key="1">
    <source>
        <dbReference type="SAM" id="MobiDB-lite"/>
    </source>
</evidence>
<evidence type="ECO:0000313" key="3">
    <source>
        <dbReference type="Proteomes" id="UP000006230"/>
    </source>
</evidence>
<comment type="caution">
    <text evidence="2">The sequence shown here is derived from an EMBL/GenBank/DDBJ whole genome shotgun (WGS) entry which is preliminary data.</text>
</comment>
<reference evidence="2 3" key="1">
    <citation type="journal article" date="2010" name="J. Bacteriol.">
        <title>Genome sequences of Pelagibaca bermudensis HTCC2601T and Maritimibacter alkaliphilus HTCC2654T, the type strains of two marine Roseobacter genera.</title>
        <authorList>
            <person name="Thrash J.C."/>
            <person name="Cho J.C."/>
            <person name="Ferriera S."/>
            <person name="Johnson J."/>
            <person name="Vergin K.L."/>
            <person name="Giovannoni S.J."/>
        </authorList>
    </citation>
    <scope>NUCLEOTIDE SEQUENCE [LARGE SCALE GENOMIC DNA]</scope>
    <source>
        <strain evidence="3">DSM 26914 / JCM 13377 / KCTC 12554 / HTCC2601</strain>
    </source>
</reference>
<dbReference type="Proteomes" id="UP000006230">
    <property type="component" value="Unassembled WGS sequence"/>
</dbReference>
<dbReference type="AlphaFoldDB" id="Q0FW62"/>
<feature type="region of interest" description="Disordered" evidence="1">
    <location>
        <begin position="1"/>
        <end position="20"/>
    </location>
</feature>
<accession>Q0FW62</accession>
<sequence>MPRGSTSTTRSTRCRTRSRC</sequence>
<dbReference type="STRING" id="314265.R2601_03918"/>